<dbReference type="SUPFAM" id="SSF56425">
    <property type="entry name" value="Succinate dehydrogenase/fumarate reductase flavoprotein, catalytic domain"/>
    <property type="match status" value="1"/>
</dbReference>
<gene>
    <name evidence="15" type="primary">nadB</name>
    <name evidence="15" type="ORF">ACFSFW_05275</name>
</gene>
<dbReference type="NCBIfam" id="TIGR00551">
    <property type="entry name" value="nadB"/>
    <property type="match status" value="1"/>
</dbReference>
<keyword evidence="8 12" id="KW-0274">FAD</keyword>
<evidence type="ECO:0000256" key="5">
    <source>
        <dbReference type="ARBA" id="ARBA00021901"/>
    </source>
</evidence>
<organism evidence="15 16">
    <name type="scientific">Fredinandcohnia salidurans</name>
    <dbReference type="NCBI Taxonomy" id="2595041"/>
    <lineage>
        <taxon>Bacteria</taxon>
        <taxon>Bacillati</taxon>
        <taxon>Bacillota</taxon>
        <taxon>Bacilli</taxon>
        <taxon>Bacillales</taxon>
        <taxon>Bacillaceae</taxon>
        <taxon>Fredinandcohnia</taxon>
    </lineage>
</organism>
<proteinExistence type="inferred from homology"/>
<evidence type="ECO:0000256" key="10">
    <source>
        <dbReference type="ARBA" id="ARBA00048305"/>
    </source>
</evidence>
<evidence type="ECO:0000256" key="4">
    <source>
        <dbReference type="ARBA" id="ARBA00012173"/>
    </source>
</evidence>
<name>A0ABW4MKE9_9BACI</name>
<dbReference type="GO" id="GO:0008734">
    <property type="term" value="F:L-aspartate oxidase activity"/>
    <property type="evidence" value="ECO:0007669"/>
    <property type="project" value="UniProtKB-EC"/>
</dbReference>
<evidence type="ECO:0000256" key="3">
    <source>
        <dbReference type="ARBA" id="ARBA00008562"/>
    </source>
</evidence>
<comment type="similarity">
    <text evidence="3 12">Belongs to the FAD-dependent oxidoreductase 2 family. NadB subfamily.</text>
</comment>
<evidence type="ECO:0000259" key="14">
    <source>
        <dbReference type="Pfam" id="PF02910"/>
    </source>
</evidence>
<comment type="cofactor">
    <cofactor evidence="1 12">
        <name>FAD</name>
        <dbReference type="ChEBI" id="CHEBI:57692"/>
    </cofactor>
</comment>
<dbReference type="Pfam" id="PF00890">
    <property type="entry name" value="FAD_binding_2"/>
    <property type="match status" value="1"/>
</dbReference>
<keyword evidence="9 12" id="KW-0560">Oxidoreductase</keyword>
<keyword evidence="7 12" id="KW-0662">Pyridine nucleotide biosynthesis</keyword>
<evidence type="ECO:0000256" key="12">
    <source>
        <dbReference type="RuleBase" id="RU362049"/>
    </source>
</evidence>
<reference evidence="16" key="1">
    <citation type="journal article" date="2019" name="Int. J. Syst. Evol. Microbiol.">
        <title>The Global Catalogue of Microorganisms (GCM) 10K type strain sequencing project: providing services to taxonomists for standard genome sequencing and annotation.</title>
        <authorList>
            <consortium name="The Broad Institute Genomics Platform"/>
            <consortium name="The Broad Institute Genome Sequencing Center for Infectious Disease"/>
            <person name="Wu L."/>
            <person name="Ma J."/>
        </authorList>
    </citation>
    <scope>NUCLEOTIDE SEQUENCE [LARGE SCALE GENOMIC DNA]</scope>
    <source>
        <strain evidence="16">CCUG 15531</strain>
    </source>
</reference>
<keyword evidence="16" id="KW-1185">Reference proteome</keyword>
<dbReference type="InterPro" id="IPR005288">
    <property type="entry name" value="NadB"/>
</dbReference>
<dbReference type="SUPFAM" id="SSF46977">
    <property type="entry name" value="Succinate dehydrogenase/fumarate reductase flavoprotein C-terminal domain"/>
    <property type="match status" value="1"/>
</dbReference>
<dbReference type="Gene3D" id="1.20.58.100">
    <property type="entry name" value="Fumarate reductase/succinate dehydrogenase flavoprotein-like, C-terminal domain"/>
    <property type="match status" value="1"/>
</dbReference>
<evidence type="ECO:0000256" key="7">
    <source>
        <dbReference type="ARBA" id="ARBA00022642"/>
    </source>
</evidence>
<evidence type="ECO:0000259" key="13">
    <source>
        <dbReference type="Pfam" id="PF00890"/>
    </source>
</evidence>
<dbReference type="EC" id="1.4.3.16" evidence="4 11"/>
<feature type="domain" description="FAD-dependent oxidoreductase 2 FAD-binding" evidence="13">
    <location>
        <begin position="6"/>
        <end position="370"/>
    </location>
</feature>
<dbReference type="InterPro" id="IPR036188">
    <property type="entry name" value="FAD/NAD-bd_sf"/>
</dbReference>
<dbReference type="EMBL" id="JBHUEK010000007">
    <property type="protein sequence ID" value="MFD1778071.1"/>
    <property type="molecule type" value="Genomic_DNA"/>
</dbReference>
<dbReference type="NCBIfam" id="NF005978">
    <property type="entry name" value="PRK08071.1"/>
    <property type="match status" value="1"/>
</dbReference>
<comment type="caution">
    <text evidence="15">The sequence shown here is derived from an EMBL/GenBank/DDBJ whole genome shotgun (WGS) entry which is preliminary data.</text>
</comment>
<dbReference type="Gene3D" id="3.90.700.10">
    <property type="entry name" value="Succinate dehydrogenase/fumarate reductase flavoprotein, catalytic domain"/>
    <property type="match status" value="1"/>
</dbReference>
<comment type="pathway">
    <text evidence="2 12">Cofactor biosynthesis; NAD(+) biosynthesis; iminoaspartate from L-aspartate (oxidase route): step 1/1.</text>
</comment>
<dbReference type="InterPro" id="IPR037099">
    <property type="entry name" value="Fum_R/Succ_DH_flav-like_C_sf"/>
</dbReference>
<dbReference type="Proteomes" id="UP001597227">
    <property type="component" value="Unassembled WGS sequence"/>
</dbReference>
<comment type="subcellular location">
    <subcellularLocation>
        <location evidence="12">Cytoplasm</location>
    </subcellularLocation>
</comment>
<dbReference type="Gene3D" id="3.50.50.60">
    <property type="entry name" value="FAD/NAD(P)-binding domain"/>
    <property type="match status" value="1"/>
</dbReference>
<evidence type="ECO:0000256" key="2">
    <source>
        <dbReference type="ARBA" id="ARBA00004950"/>
    </source>
</evidence>
<evidence type="ECO:0000313" key="15">
    <source>
        <dbReference type="EMBL" id="MFD1778071.1"/>
    </source>
</evidence>
<dbReference type="InterPro" id="IPR027477">
    <property type="entry name" value="Succ_DH/fumarate_Rdtase_cat_sf"/>
</dbReference>
<sequence length="515" mass="56530">MPSSNIIIIGSGISALTAAYQLSSNKNVIIITKSKVTNSNSILAQGGVASSVGKDDSWRSHFNDTVSAGCYHNKESAVELLVQNGPGYLLNLMNNGMEFDRDEDKNLLLGKEGAHSTRRILHAGGDATGRALVMHMLEKVKERVQIIEDIAAIDLLIENNHCIGVKAKSQNNAIYDYFADYTILATGGCGGLYSFSSNDKTIMGDGLAMAYRAGAELCDLEFIQFHPTLLHKDGKSCGLVSEAVRGEGAILVDEDGRSIMNGVHPLLDLAPRDVVARAIFNEICNGKKTFLDISMIDDFSSRFPTITNLCIKNEIQLEIGLIPVVPGAHFSMGGVKTNTRGQTTIPNLYAIGEVACTGVHGANRLASNSLLEGIVFGNIVAKDILVDYKPNKVNPVVKGGSKQDYTLNLPSKAQIQTMMMENVGIVRNDDRLQYAIEWFEKCKRKFDEVSPSRLTIEQLEIVNMITVGWLIASSAKMRTESRGSHFRENYPFEDPDNWYKKEIIRKKAIKNIVYS</sequence>
<evidence type="ECO:0000256" key="1">
    <source>
        <dbReference type="ARBA" id="ARBA00001974"/>
    </source>
</evidence>
<evidence type="ECO:0000256" key="11">
    <source>
        <dbReference type="NCBIfam" id="TIGR00551"/>
    </source>
</evidence>
<evidence type="ECO:0000256" key="9">
    <source>
        <dbReference type="ARBA" id="ARBA00023002"/>
    </source>
</evidence>
<dbReference type="PANTHER" id="PTHR42716">
    <property type="entry name" value="L-ASPARTATE OXIDASE"/>
    <property type="match status" value="1"/>
</dbReference>
<dbReference type="InterPro" id="IPR015939">
    <property type="entry name" value="Fum_Rdtase/Succ_DH_flav-like_C"/>
</dbReference>
<dbReference type="Pfam" id="PF02910">
    <property type="entry name" value="Succ_DH_flav_C"/>
    <property type="match status" value="1"/>
</dbReference>
<feature type="domain" description="Fumarate reductase/succinate dehydrogenase flavoprotein-like C-terminal" evidence="14">
    <location>
        <begin position="413"/>
        <end position="506"/>
    </location>
</feature>
<protein>
    <recommendedName>
        <fullName evidence="5 11">L-aspartate oxidase</fullName>
        <ecNumber evidence="4 11">1.4.3.16</ecNumber>
    </recommendedName>
</protein>
<evidence type="ECO:0000313" key="16">
    <source>
        <dbReference type="Proteomes" id="UP001597227"/>
    </source>
</evidence>
<dbReference type="PANTHER" id="PTHR42716:SF2">
    <property type="entry name" value="L-ASPARTATE OXIDASE, CHLOROPLASTIC"/>
    <property type="match status" value="1"/>
</dbReference>
<dbReference type="SUPFAM" id="SSF51905">
    <property type="entry name" value="FAD/NAD(P)-binding domain"/>
    <property type="match status" value="1"/>
</dbReference>
<dbReference type="InterPro" id="IPR003953">
    <property type="entry name" value="FAD-dep_OxRdtase_2_FAD-bd"/>
</dbReference>
<comment type="function">
    <text evidence="12">Catalyzes the oxidation of L-aspartate to iminoaspartate.</text>
</comment>
<keyword evidence="6 12" id="KW-0285">Flavoprotein</keyword>
<accession>A0ABW4MKE9</accession>
<dbReference type="PRINTS" id="PR00368">
    <property type="entry name" value="FADPNR"/>
</dbReference>
<dbReference type="RefSeq" id="WP_388035766.1">
    <property type="nucleotide sequence ID" value="NZ_JBHUEK010000007.1"/>
</dbReference>
<comment type="catalytic activity">
    <reaction evidence="10">
        <text>L-aspartate + O2 = iminosuccinate + H2O2</text>
        <dbReference type="Rhea" id="RHEA:25876"/>
        <dbReference type="ChEBI" id="CHEBI:15379"/>
        <dbReference type="ChEBI" id="CHEBI:16240"/>
        <dbReference type="ChEBI" id="CHEBI:29991"/>
        <dbReference type="ChEBI" id="CHEBI:77875"/>
        <dbReference type="EC" id="1.4.3.16"/>
    </reaction>
    <physiologicalReaction direction="left-to-right" evidence="10">
        <dbReference type="Rhea" id="RHEA:25877"/>
    </physiologicalReaction>
</comment>
<evidence type="ECO:0000256" key="8">
    <source>
        <dbReference type="ARBA" id="ARBA00022827"/>
    </source>
</evidence>
<evidence type="ECO:0000256" key="6">
    <source>
        <dbReference type="ARBA" id="ARBA00022630"/>
    </source>
</evidence>